<reference evidence="2" key="1">
    <citation type="submission" date="2021-01" db="EMBL/GenBank/DDBJ databases">
        <authorList>
            <person name="Corre E."/>
            <person name="Pelletier E."/>
            <person name="Niang G."/>
            <person name="Scheremetjew M."/>
            <person name="Finn R."/>
            <person name="Kale V."/>
            <person name="Holt S."/>
            <person name="Cochrane G."/>
            <person name="Meng A."/>
            <person name="Brown T."/>
            <person name="Cohen L."/>
        </authorList>
    </citation>
    <scope>NUCLEOTIDE SEQUENCE</scope>
    <source>
        <strain evidence="2">RCC927</strain>
    </source>
</reference>
<dbReference type="EMBL" id="HBHY01000711">
    <property type="protein sequence ID" value="CAE0125198.1"/>
    <property type="molecule type" value="Transcribed_RNA"/>
</dbReference>
<feature type="region of interest" description="Disordered" evidence="1">
    <location>
        <begin position="1"/>
        <end position="172"/>
    </location>
</feature>
<feature type="compositionally biased region" description="Basic and acidic residues" evidence="1">
    <location>
        <begin position="147"/>
        <end position="163"/>
    </location>
</feature>
<evidence type="ECO:0000313" key="2">
    <source>
        <dbReference type="EMBL" id="CAE0125198.1"/>
    </source>
</evidence>
<name>A0A7S3B502_9VIRI</name>
<organism evidence="2">
    <name type="scientific">Prasinoderma singulare</name>
    <dbReference type="NCBI Taxonomy" id="676789"/>
    <lineage>
        <taxon>Eukaryota</taxon>
        <taxon>Viridiplantae</taxon>
        <taxon>Prasinodermophyta</taxon>
        <taxon>Prasinodermophyceae</taxon>
        <taxon>Prasinodermales</taxon>
        <taxon>Prasinodermaceae</taxon>
        <taxon>Prasinoderma</taxon>
    </lineage>
</organism>
<accession>A0A7S3B502</accession>
<protein>
    <submittedName>
        <fullName evidence="2">Uncharacterized protein</fullName>
    </submittedName>
</protein>
<evidence type="ECO:0000256" key="1">
    <source>
        <dbReference type="SAM" id="MobiDB-lite"/>
    </source>
</evidence>
<proteinExistence type="predicted"/>
<sequence length="172" mass="17659">MAAAAAAGPLFGSTPVVWRAQPDEDEDSDAAAGASSDGEETPSVLKPLVRESTPDSDDTDELLAYGRLTPTPRADRIAATPAPSRRLAVGPGHAKPRSPQRKTPAASTSVGSPTKLRRREGGAPPAVGGTGASSARKVLVLTGDDDNAVRPREDDKGKQKVAECIDLTGDSP</sequence>
<gene>
    <name evidence="2" type="ORF">PSIN1315_LOCUS455</name>
</gene>
<feature type="compositionally biased region" description="Low complexity" evidence="1">
    <location>
        <begin position="122"/>
        <end position="135"/>
    </location>
</feature>
<dbReference type="AlphaFoldDB" id="A0A7S3B502"/>